<gene>
    <name evidence="2" type="ORF">UTRI_01750_B</name>
</gene>
<protein>
    <recommendedName>
        <fullName evidence="4">Myb-like domain-containing protein</fullName>
    </recommendedName>
</protein>
<name>A0A5C3E5D2_9BASI</name>
<dbReference type="AlphaFoldDB" id="A0A5C3E5D2"/>
<reference evidence="2 3" key="1">
    <citation type="submission" date="2018-03" db="EMBL/GenBank/DDBJ databases">
        <authorList>
            <person name="Guldener U."/>
        </authorList>
    </citation>
    <scope>NUCLEOTIDE SEQUENCE [LARGE SCALE GENOMIC DNA]</scope>
    <source>
        <strain evidence="2 3">NBRC100155</strain>
    </source>
</reference>
<feature type="compositionally biased region" description="Low complexity" evidence="1">
    <location>
        <begin position="36"/>
        <end position="53"/>
    </location>
</feature>
<keyword evidence="3" id="KW-1185">Reference proteome</keyword>
<proteinExistence type="predicted"/>
<feature type="compositionally biased region" description="Low complexity" evidence="1">
    <location>
        <begin position="68"/>
        <end position="79"/>
    </location>
</feature>
<dbReference type="EMBL" id="OOIN01000008">
    <property type="protein sequence ID" value="SPO24776.1"/>
    <property type="molecule type" value="Genomic_DNA"/>
</dbReference>
<evidence type="ECO:0000313" key="3">
    <source>
        <dbReference type="Proteomes" id="UP000324022"/>
    </source>
</evidence>
<evidence type="ECO:0008006" key="4">
    <source>
        <dbReference type="Google" id="ProtNLM"/>
    </source>
</evidence>
<feature type="compositionally biased region" description="Basic and acidic residues" evidence="1">
    <location>
        <begin position="197"/>
        <end position="208"/>
    </location>
</feature>
<dbReference type="Proteomes" id="UP000324022">
    <property type="component" value="Unassembled WGS sequence"/>
</dbReference>
<feature type="region of interest" description="Disordered" evidence="1">
    <location>
        <begin position="189"/>
        <end position="208"/>
    </location>
</feature>
<evidence type="ECO:0000256" key="1">
    <source>
        <dbReference type="SAM" id="MobiDB-lite"/>
    </source>
</evidence>
<organism evidence="2 3">
    <name type="scientific">Ustilago trichophora</name>
    <dbReference type="NCBI Taxonomy" id="86804"/>
    <lineage>
        <taxon>Eukaryota</taxon>
        <taxon>Fungi</taxon>
        <taxon>Dikarya</taxon>
        <taxon>Basidiomycota</taxon>
        <taxon>Ustilaginomycotina</taxon>
        <taxon>Ustilaginomycetes</taxon>
        <taxon>Ustilaginales</taxon>
        <taxon>Ustilaginaceae</taxon>
        <taxon>Ustilago</taxon>
    </lineage>
</organism>
<sequence>MRSTSLTPPTEETRMAIDDDEITFVSEIHASPTKVAASSKATTPRTPSTPSKSGPCKTPSPGKKRTRITATEADVATETDITEHDTPGKKQKRIKKAERGAYEQRFASEELETAAIKNKKKVAPSSPSKKRTYNHWTLQEDTVIIEHLLNSFDMGIIQQATGRSSSSIQYRFRTILKSALRSLHGEEHTMLPGEGSAQRHEASHNQLE</sequence>
<accession>A0A5C3E5D2</accession>
<evidence type="ECO:0000313" key="2">
    <source>
        <dbReference type="EMBL" id="SPO24776.1"/>
    </source>
</evidence>
<feature type="region of interest" description="Disordered" evidence="1">
    <location>
        <begin position="29"/>
        <end position="94"/>
    </location>
</feature>
<dbReference type="OrthoDB" id="10561246at2759"/>